<reference evidence="8 9" key="1">
    <citation type="journal article" date="2021" name="Hortic Res">
        <title>The domestication of Cucurbita argyrosperma as revealed by the genome of its wild relative.</title>
        <authorList>
            <person name="Barrera-Redondo J."/>
            <person name="Sanchez-de la Vega G."/>
            <person name="Aguirre-Liguori J.A."/>
            <person name="Castellanos-Morales G."/>
            <person name="Gutierrez-Guerrero Y.T."/>
            <person name="Aguirre-Dugua X."/>
            <person name="Aguirre-Planter E."/>
            <person name="Tenaillon M.I."/>
            <person name="Lira-Saade R."/>
            <person name="Eguiarte L.E."/>
        </authorList>
    </citation>
    <scope>NUCLEOTIDE SEQUENCE [LARGE SCALE GENOMIC DNA]</scope>
    <source>
        <strain evidence="8">JBR-2021</strain>
    </source>
</reference>
<dbReference type="GO" id="GO:0004672">
    <property type="term" value="F:protein kinase activity"/>
    <property type="evidence" value="ECO:0007669"/>
    <property type="project" value="InterPro"/>
</dbReference>
<accession>A0AAV6P6Y0</accession>
<dbReference type="GO" id="GO:0005524">
    <property type="term" value="F:ATP binding"/>
    <property type="evidence" value="ECO:0007669"/>
    <property type="project" value="UniProtKB-UniRule"/>
</dbReference>
<feature type="non-terminal residue" evidence="8">
    <location>
        <position position="1"/>
    </location>
</feature>
<organism evidence="8 9">
    <name type="scientific">Cucurbita argyrosperma subsp. sororia</name>
    <dbReference type="NCBI Taxonomy" id="37648"/>
    <lineage>
        <taxon>Eukaryota</taxon>
        <taxon>Viridiplantae</taxon>
        <taxon>Streptophyta</taxon>
        <taxon>Embryophyta</taxon>
        <taxon>Tracheophyta</taxon>
        <taxon>Spermatophyta</taxon>
        <taxon>Magnoliopsida</taxon>
        <taxon>eudicotyledons</taxon>
        <taxon>Gunneridae</taxon>
        <taxon>Pentapetalae</taxon>
        <taxon>rosids</taxon>
        <taxon>fabids</taxon>
        <taxon>Cucurbitales</taxon>
        <taxon>Cucurbitaceae</taxon>
        <taxon>Cucurbiteae</taxon>
        <taxon>Cucurbita</taxon>
    </lineage>
</organism>
<evidence type="ECO:0000256" key="2">
    <source>
        <dbReference type="ARBA" id="ARBA00022679"/>
    </source>
</evidence>
<comment type="caution">
    <text evidence="8">The sequence shown here is derived from an EMBL/GenBank/DDBJ whole genome shotgun (WGS) entry which is preliminary data.</text>
</comment>
<keyword evidence="1" id="KW-0597">Phosphoprotein</keyword>
<name>A0AAV6P6Y0_9ROSI</name>
<evidence type="ECO:0000313" key="9">
    <source>
        <dbReference type="Proteomes" id="UP000685013"/>
    </source>
</evidence>
<dbReference type="PROSITE" id="PS50011">
    <property type="entry name" value="PROTEIN_KINASE_DOM"/>
    <property type="match status" value="1"/>
</dbReference>
<protein>
    <submittedName>
        <fullName evidence="8">Pto-interacting protein 1</fullName>
    </submittedName>
</protein>
<dbReference type="InterPro" id="IPR017441">
    <property type="entry name" value="Protein_kinase_ATP_BS"/>
</dbReference>
<evidence type="ECO:0000256" key="1">
    <source>
        <dbReference type="ARBA" id="ARBA00022553"/>
    </source>
</evidence>
<evidence type="ECO:0000259" key="7">
    <source>
        <dbReference type="PROSITE" id="PS50011"/>
    </source>
</evidence>
<dbReference type="InterPro" id="IPR001245">
    <property type="entry name" value="Ser-Thr/Tyr_kinase_cat_dom"/>
</dbReference>
<dbReference type="PROSITE" id="PS00107">
    <property type="entry name" value="PROTEIN_KINASE_ATP"/>
    <property type="match status" value="1"/>
</dbReference>
<dbReference type="EMBL" id="JAGKQH010000001">
    <property type="protein sequence ID" value="KAG6606911.1"/>
    <property type="molecule type" value="Genomic_DNA"/>
</dbReference>
<keyword evidence="2" id="KW-0808">Transferase</keyword>
<dbReference type="AlphaFoldDB" id="A0AAV6P6Y0"/>
<feature type="domain" description="Protein kinase" evidence="7">
    <location>
        <begin position="135"/>
        <end position="354"/>
    </location>
</feature>
<feature type="binding site" evidence="6">
    <location>
        <position position="164"/>
    </location>
    <ligand>
        <name>ATP</name>
        <dbReference type="ChEBI" id="CHEBI:30616"/>
    </ligand>
</feature>
<keyword evidence="9" id="KW-1185">Reference proteome</keyword>
<keyword evidence="3 6" id="KW-0547">Nucleotide-binding</keyword>
<keyword evidence="5 6" id="KW-0067">ATP-binding</keyword>
<evidence type="ECO:0000256" key="3">
    <source>
        <dbReference type="ARBA" id="ARBA00022741"/>
    </source>
</evidence>
<sequence length="354" mass="38663">METQKARNQKESKVSEYRVESTEIGGRKSVGDIGEKGKMRGDDEMNEWKSVWALILCRITLFFWEKMSCFRCCEEDEIQKAADNGGMYAAKNTSGNNGGYHKPEAAPAVTQAVKMQPILVPSIPLNELSEVTDNFGNDALIGEGSYGRVYYGLLKSGQPAAIKKLDASKQPDDEFLAQVSMVSRLKNENFVQLLGYCIDGSSRILAYEYASNGSLHDILHGRKGVKGAQPVNQETCKYAMTGQLNAKSDVYSFGVVLLELLTGRKPVDPTLPRGQQSLVTWAAPKLSEDKVRQCVDGRLGGDYPPKAVAKLAAVAALCVQYEADFRPNMSIVVKALQHLLNARPVPSSGDASNS</sequence>
<evidence type="ECO:0000256" key="6">
    <source>
        <dbReference type="PROSITE-ProRule" id="PRU10141"/>
    </source>
</evidence>
<evidence type="ECO:0000313" key="8">
    <source>
        <dbReference type="EMBL" id="KAG6606911.1"/>
    </source>
</evidence>
<gene>
    <name evidence="8" type="primary">PTI1</name>
    <name evidence="8" type="ORF">SDJN03_00253</name>
</gene>
<dbReference type="Proteomes" id="UP000685013">
    <property type="component" value="Chromosome 1"/>
</dbReference>
<dbReference type="Pfam" id="PF07714">
    <property type="entry name" value="PK_Tyr_Ser-Thr"/>
    <property type="match status" value="2"/>
</dbReference>
<evidence type="ECO:0000256" key="4">
    <source>
        <dbReference type="ARBA" id="ARBA00022777"/>
    </source>
</evidence>
<keyword evidence="4" id="KW-0418">Kinase</keyword>
<evidence type="ECO:0000256" key="5">
    <source>
        <dbReference type="ARBA" id="ARBA00022840"/>
    </source>
</evidence>
<proteinExistence type="predicted"/>
<dbReference type="PANTHER" id="PTHR47983">
    <property type="entry name" value="PTO-INTERACTING PROTEIN 1-LIKE"/>
    <property type="match status" value="1"/>
</dbReference>
<dbReference type="InterPro" id="IPR000719">
    <property type="entry name" value="Prot_kinase_dom"/>
</dbReference>
<dbReference type="PANTHER" id="PTHR47983:SF49">
    <property type="entry name" value="RECEPTOR-LIKE CYTOPLASMIC KINASE 1"/>
    <property type="match status" value="1"/>
</dbReference>
<dbReference type="FunFam" id="3.30.200.20:FF:000182">
    <property type="entry name" value="PTI1-like tyrosine-protein kinase 3"/>
    <property type="match status" value="1"/>
</dbReference>
<dbReference type="InterPro" id="IPR052101">
    <property type="entry name" value="Plant_StressResp_Kinase"/>
</dbReference>